<gene>
    <name evidence="7" type="ordered locus">Acid345_1536</name>
</gene>
<dbReference type="PANTHER" id="PTHR42770">
    <property type="entry name" value="AMINO ACID TRANSPORTER-RELATED"/>
    <property type="match status" value="1"/>
</dbReference>
<dbReference type="PIRSF" id="PIRSF006060">
    <property type="entry name" value="AA_transporter"/>
    <property type="match status" value="1"/>
</dbReference>
<feature type="transmembrane region" description="Helical" evidence="6">
    <location>
        <begin position="101"/>
        <end position="119"/>
    </location>
</feature>
<dbReference type="STRING" id="204669.Acid345_1536"/>
<evidence type="ECO:0000256" key="6">
    <source>
        <dbReference type="SAM" id="Phobius"/>
    </source>
</evidence>
<keyword evidence="3 6" id="KW-0812">Transmembrane</keyword>
<evidence type="ECO:0000256" key="4">
    <source>
        <dbReference type="ARBA" id="ARBA00022989"/>
    </source>
</evidence>
<feature type="transmembrane region" description="Helical" evidence="6">
    <location>
        <begin position="285"/>
        <end position="307"/>
    </location>
</feature>
<dbReference type="HOGENOM" id="CLU_020854_4_2_0"/>
<feature type="transmembrane region" description="Helical" evidence="6">
    <location>
        <begin position="404"/>
        <end position="427"/>
    </location>
</feature>
<dbReference type="EMBL" id="CP000360">
    <property type="protein sequence ID" value="ABF40538.1"/>
    <property type="molecule type" value="Genomic_DNA"/>
</dbReference>
<evidence type="ECO:0000256" key="5">
    <source>
        <dbReference type="ARBA" id="ARBA00023136"/>
    </source>
</evidence>
<dbReference type="eggNOG" id="COG0531">
    <property type="taxonomic scope" value="Bacteria"/>
</dbReference>
<proteinExistence type="predicted"/>
<dbReference type="Pfam" id="PF13520">
    <property type="entry name" value="AA_permease_2"/>
    <property type="match status" value="1"/>
</dbReference>
<dbReference type="GO" id="GO:0005886">
    <property type="term" value="C:plasma membrane"/>
    <property type="evidence" value="ECO:0007669"/>
    <property type="project" value="UniProtKB-SubCell"/>
</dbReference>
<feature type="transmembrane region" description="Helical" evidence="6">
    <location>
        <begin position="161"/>
        <end position="181"/>
    </location>
</feature>
<evidence type="ECO:0000313" key="8">
    <source>
        <dbReference type="Proteomes" id="UP000002432"/>
    </source>
</evidence>
<dbReference type="GO" id="GO:0022857">
    <property type="term" value="F:transmembrane transporter activity"/>
    <property type="evidence" value="ECO:0007669"/>
    <property type="project" value="InterPro"/>
</dbReference>
<feature type="transmembrane region" description="Helical" evidence="6">
    <location>
        <begin position="235"/>
        <end position="259"/>
    </location>
</feature>
<name>Q1IRG2_KORVE</name>
<organism evidence="7 8">
    <name type="scientific">Koribacter versatilis (strain Ellin345)</name>
    <dbReference type="NCBI Taxonomy" id="204669"/>
    <lineage>
        <taxon>Bacteria</taxon>
        <taxon>Pseudomonadati</taxon>
        <taxon>Acidobacteriota</taxon>
        <taxon>Terriglobia</taxon>
        <taxon>Terriglobales</taxon>
        <taxon>Candidatus Korobacteraceae</taxon>
        <taxon>Candidatus Korobacter</taxon>
    </lineage>
</organism>
<protein>
    <submittedName>
        <fullName evidence="7">Amino acid/polyamine/organocation transporter, APC superfamily</fullName>
    </submittedName>
</protein>
<accession>Q1IRG2</accession>
<dbReference type="EnsemblBacteria" id="ABF40538">
    <property type="protein sequence ID" value="ABF40538"/>
    <property type="gene ID" value="Acid345_1536"/>
</dbReference>
<dbReference type="AlphaFoldDB" id="Q1IRG2"/>
<sequence length="476" mass="51051">MTNSQTETPHLKRVLGKWDLVLLFVVAVFNLNVVPSIAANGGVTIWLWLISLVLFFWPQGIAVIELAHRYPGEGGVYLWAKEVFGDFHGFLSGWCYWTNNMLYVPTVMLYFVGVSVYVLGPSHQGLADNKVFALSASLVLLIVLVVLNVIGLGVGKWINNIGAIGTFIAAATLLILGLVVGLKQGASIHYVNFAIPTDRRFLFNAFGVICFGLVGLELASIMGDEIQEPRKTLPGAVLWGGVISGLLYISVTLTLLVAAGKNGISVLQGIVQAVGHLAEQAHVTWIIVPFALMLSLAIAGIGSAWLAGSARIPFVAGLDNYMPSWLGRVHPKYATPYAALIVHAVISLLLVLVNFLGGAGVQETFQTMLSLAVVLQLVPFLYMFGALVRFGLKYEAGKGVYGRPALLLSGISGFITTTLGIALAFFPAQTIKSVSQYEFKMFGGTAFFIGLAAFFFFIYGGRKARLAAQSAANQAA</sequence>
<evidence type="ECO:0000256" key="2">
    <source>
        <dbReference type="ARBA" id="ARBA00022475"/>
    </source>
</evidence>
<feature type="transmembrane region" description="Helical" evidence="6">
    <location>
        <begin position="337"/>
        <end position="356"/>
    </location>
</feature>
<dbReference type="Gene3D" id="1.20.1740.10">
    <property type="entry name" value="Amino acid/polyamine transporter I"/>
    <property type="match status" value="1"/>
</dbReference>
<feature type="transmembrane region" description="Helical" evidence="6">
    <location>
        <begin position="131"/>
        <end position="154"/>
    </location>
</feature>
<comment type="subcellular location">
    <subcellularLocation>
        <location evidence="1">Cell membrane</location>
        <topology evidence="1">Multi-pass membrane protein</topology>
    </subcellularLocation>
</comment>
<dbReference type="InterPro" id="IPR002293">
    <property type="entry name" value="AA/rel_permease1"/>
</dbReference>
<keyword evidence="2" id="KW-1003">Cell membrane</keyword>
<feature type="transmembrane region" description="Helical" evidence="6">
    <location>
        <begin position="45"/>
        <end position="64"/>
    </location>
</feature>
<dbReference type="InterPro" id="IPR050367">
    <property type="entry name" value="APC_superfamily"/>
</dbReference>
<dbReference type="RefSeq" id="WP_011522340.1">
    <property type="nucleotide sequence ID" value="NC_008009.1"/>
</dbReference>
<feature type="transmembrane region" description="Helical" evidence="6">
    <location>
        <begin position="201"/>
        <end position="223"/>
    </location>
</feature>
<reference evidence="7 8" key="1">
    <citation type="journal article" date="2009" name="Appl. Environ. Microbiol.">
        <title>Three genomes from the phylum Acidobacteria provide insight into the lifestyles of these microorganisms in soils.</title>
        <authorList>
            <person name="Ward N.L."/>
            <person name="Challacombe J.F."/>
            <person name="Janssen P.H."/>
            <person name="Henrissat B."/>
            <person name="Coutinho P.M."/>
            <person name="Wu M."/>
            <person name="Xie G."/>
            <person name="Haft D.H."/>
            <person name="Sait M."/>
            <person name="Badger J."/>
            <person name="Barabote R.D."/>
            <person name="Bradley B."/>
            <person name="Brettin T.S."/>
            <person name="Brinkac L.M."/>
            <person name="Bruce D."/>
            <person name="Creasy T."/>
            <person name="Daugherty S.C."/>
            <person name="Davidsen T.M."/>
            <person name="DeBoy R.T."/>
            <person name="Detter J.C."/>
            <person name="Dodson R.J."/>
            <person name="Durkin A.S."/>
            <person name="Ganapathy A."/>
            <person name="Gwinn-Giglio M."/>
            <person name="Han C.S."/>
            <person name="Khouri H."/>
            <person name="Kiss H."/>
            <person name="Kothari S.P."/>
            <person name="Madupu R."/>
            <person name="Nelson K.E."/>
            <person name="Nelson W.C."/>
            <person name="Paulsen I."/>
            <person name="Penn K."/>
            <person name="Ren Q."/>
            <person name="Rosovitz M.J."/>
            <person name="Selengut J.D."/>
            <person name="Shrivastava S."/>
            <person name="Sullivan S.A."/>
            <person name="Tapia R."/>
            <person name="Thompson L.S."/>
            <person name="Watkins K.L."/>
            <person name="Yang Q."/>
            <person name="Yu C."/>
            <person name="Zafar N."/>
            <person name="Zhou L."/>
            <person name="Kuske C.R."/>
        </authorList>
    </citation>
    <scope>NUCLEOTIDE SEQUENCE [LARGE SCALE GENOMIC DNA]</scope>
    <source>
        <strain evidence="7 8">Ellin345</strain>
    </source>
</reference>
<keyword evidence="8" id="KW-1185">Reference proteome</keyword>
<dbReference type="KEGG" id="aba:Acid345_1536"/>
<dbReference type="Proteomes" id="UP000002432">
    <property type="component" value="Chromosome"/>
</dbReference>
<evidence type="ECO:0000256" key="1">
    <source>
        <dbReference type="ARBA" id="ARBA00004651"/>
    </source>
</evidence>
<feature type="transmembrane region" description="Helical" evidence="6">
    <location>
        <begin position="439"/>
        <end position="459"/>
    </location>
</feature>
<keyword evidence="5 6" id="KW-0472">Membrane</keyword>
<feature type="transmembrane region" description="Helical" evidence="6">
    <location>
        <begin position="368"/>
        <end position="392"/>
    </location>
</feature>
<keyword evidence="4 6" id="KW-1133">Transmembrane helix</keyword>
<evidence type="ECO:0000313" key="7">
    <source>
        <dbReference type="EMBL" id="ABF40538.1"/>
    </source>
</evidence>
<evidence type="ECO:0000256" key="3">
    <source>
        <dbReference type="ARBA" id="ARBA00022692"/>
    </source>
</evidence>
<feature type="transmembrane region" description="Helical" evidence="6">
    <location>
        <begin position="20"/>
        <end position="39"/>
    </location>
</feature>